<proteinExistence type="predicted"/>
<feature type="transmembrane region" description="Helical" evidence="1">
    <location>
        <begin position="137"/>
        <end position="156"/>
    </location>
</feature>
<organism evidence="2 3">
    <name type="scientific">Candidatus Magasanikbacteria bacterium CG_4_10_14_0_2_um_filter_37_12</name>
    <dbReference type="NCBI Taxonomy" id="1974637"/>
    <lineage>
        <taxon>Bacteria</taxon>
        <taxon>Candidatus Magasanikiibacteriota</taxon>
    </lineage>
</organism>
<feature type="transmembrane region" description="Helical" evidence="1">
    <location>
        <begin position="44"/>
        <end position="60"/>
    </location>
</feature>
<gene>
    <name evidence="2" type="ORF">COX81_03890</name>
</gene>
<evidence type="ECO:0000313" key="2">
    <source>
        <dbReference type="EMBL" id="PIZ94345.1"/>
    </source>
</evidence>
<protein>
    <submittedName>
        <fullName evidence="2">Uncharacterized protein</fullName>
    </submittedName>
</protein>
<dbReference type="EMBL" id="PFPK01000046">
    <property type="protein sequence ID" value="PIZ94345.1"/>
    <property type="molecule type" value="Genomic_DNA"/>
</dbReference>
<evidence type="ECO:0000313" key="3">
    <source>
        <dbReference type="Proteomes" id="UP000228568"/>
    </source>
</evidence>
<reference evidence="3" key="1">
    <citation type="submission" date="2017-09" db="EMBL/GenBank/DDBJ databases">
        <title>Depth-based differentiation of microbial function through sediment-hosted aquifers and enrichment of novel symbionts in the deep terrestrial subsurface.</title>
        <authorList>
            <person name="Probst A.J."/>
            <person name="Ladd B."/>
            <person name="Jarett J.K."/>
            <person name="Geller-Mcgrath D.E."/>
            <person name="Sieber C.M.K."/>
            <person name="Emerson J.B."/>
            <person name="Anantharaman K."/>
            <person name="Thomas B.C."/>
            <person name="Malmstrom R."/>
            <person name="Stieglmeier M."/>
            <person name="Klingl A."/>
            <person name="Woyke T."/>
            <person name="Ryan C.M."/>
            <person name="Banfield J.F."/>
        </authorList>
    </citation>
    <scope>NUCLEOTIDE SEQUENCE [LARGE SCALE GENOMIC DNA]</scope>
</reference>
<keyword evidence="1" id="KW-1133">Transmembrane helix</keyword>
<evidence type="ECO:0000256" key="1">
    <source>
        <dbReference type="SAM" id="Phobius"/>
    </source>
</evidence>
<sequence length="329" mass="37294">MSVFYRIITNRVLKNLFEIELSSLERTVAENSVKKKYASGLKKTIWYALLAILPILFLDTTIIVSVLIPITMVAGTAWFAISLANMKQKFEAFGLELTSNLFEAFAISLGLLFTLSVFSLGAPFWQPLVADIHKARIWWKLISFFFGAVIIGNIVYKIFIGSIKYDINDAMLTGQNEVAEKFYRRALSVLHALSESLHSGKSLEVANYYIGVAFFEIFSYMENIEVVKEALPRLMDKANKLVKNPSMKKKDADTIAIELIKVFRSYCVNPHGHESNKSLKAIADELWCLHNNTDENQEMTDTRFAIVFQEIANLLEGQGETLFFVKKGE</sequence>
<dbReference type="AlphaFoldDB" id="A0A2M7V6P9"/>
<keyword evidence="1" id="KW-0472">Membrane</keyword>
<keyword evidence="1" id="KW-0812">Transmembrane</keyword>
<dbReference type="Proteomes" id="UP000228568">
    <property type="component" value="Unassembled WGS sequence"/>
</dbReference>
<feature type="transmembrane region" description="Helical" evidence="1">
    <location>
        <begin position="104"/>
        <end position="125"/>
    </location>
</feature>
<name>A0A2M7V6P9_9BACT</name>
<feature type="transmembrane region" description="Helical" evidence="1">
    <location>
        <begin position="66"/>
        <end position="84"/>
    </location>
</feature>
<accession>A0A2M7V6P9</accession>
<comment type="caution">
    <text evidence="2">The sequence shown here is derived from an EMBL/GenBank/DDBJ whole genome shotgun (WGS) entry which is preliminary data.</text>
</comment>